<evidence type="ECO:0000256" key="1">
    <source>
        <dbReference type="ARBA" id="ARBA00023049"/>
    </source>
</evidence>
<dbReference type="SUPFAM" id="SSF47090">
    <property type="entry name" value="PGBD-like"/>
    <property type="match status" value="1"/>
</dbReference>
<dbReference type="OrthoDB" id="406838at2759"/>
<dbReference type="InterPro" id="IPR036365">
    <property type="entry name" value="PGBD-like_sf"/>
</dbReference>
<evidence type="ECO:0000313" key="3">
    <source>
        <dbReference type="EMBL" id="ETE64469.1"/>
    </source>
</evidence>
<dbReference type="InterPro" id="IPR036366">
    <property type="entry name" value="PGBDSf"/>
</dbReference>
<keyword evidence="4" id="KW-1185">Reference proteome</keyword>
<comment type="caution">
    <text evidence="3">The sequence shown here is derived from an EMBL/GenBank/DDBJ whole genome shotgun (WGS) entry which is preliminary data.</text>
</comment>
<proteinExistence type="predicted"/>
<dbReference type="AlphaFoldDB" id="V8NQE3"/>
<feature type="non-terminal residue" evidence="3">
    <location>
        <position position="1"/>
    </location>
</feature>
<protein>
    <recommendedName>
        <fullName evidence="2">Peptidoglycan binding-like domain-containing protein</fullName>
    </recommendedName>
</protein>
<dbReference type="FunFam" id="1.10.101.10:FF:000002">
    <property type="entry name" value="Matrix metalloproteinase-14 preproprotein"/>
    <property type="match status" value="1"/>
</dbReference>
<dbReference type="InterPro" id="IPR002477">
    <property type="entry name" value="Peptidoglycan-bd-like"/>
</dbReference>
<organism evidence="3 4">
    <name type="scientific">Ophiophagus hannah</name>
    <name type="common">King cobra</name>
    <name type="synonym">Naja hannah</name>
    <dbReference type="NCBI Taxonomy" id="8665"/>
    <lineage>
        <taxon>Eukaryota</taxon>
        <taxon>Metazoa</taxon>
        <taxon>Chordata</taxon>
        <taxon>Craniata</taxon>
        <taxon>Vertebrata</taxon>
        <taxon>Euteleostomi</taxon>
        <taxon>Lepidosauria</taxon>
        <taxon>Squamata</taxon>
        <taxon>Bifurcata</taxon>
        <taxon>Unidentata</taxon>
        <taxon>Episquamata</taxon>
        <taxon>Toxicofera</taxon>
        <taxon>Serpentes</taxon>
        <taxon>Colubroidea</taxon>
        <taxon>Elapidae</taxon>
        <taxon>Elapinae</taxon>
        <taxon>Ophiophagus</taxon>
    </lineage>
</organism>
<name>V8NQE3_OPHHA</name>
<reference evidence="3 4" key="1">
    <citation type="journal article" date="2013" name="Proc. Natl. Acad. Sci. U.S.A.">
        <title>The king cobra genome reveals dynamic gene evolution and adaptation in the snake venom system.</title>
        <authorList>
            <person name="Vonk F.J."/>
            <person name="Casewell N.R."/>
            <person name="Henkel C.V."/>
            <person name="Heimberg A.M."/>
            <person name="Jansen H.J."/>
            <person name="McCleary R.J."/>
            <person name="Kerkkamp H.M."/>
            <person name="Vos R.A."/>
            <person name="Guerreiro I."/>
            <person name="Calvete J.J."/>
            <person name="Wuster W."/>
            <person name="Woods A.E."/>
            <person name="Logan J.M."/>
            <person name="Harrison R.A."/>
            <person name="Castoe T.A."/>
            <person name="de Koning A.P."/>
            <person name="Pollock D.D."/>
            <person name="Yandell M."/>
            <person name="Calderon D."/>
            <person name="Renjifo C."/>
            <person name="Currier R.B."/>
            <person name="Salgado D."/>
            <person name="Pla D."/>
            <person name="Sanz L."/>
            <person name="Hyder A.S."/>
            <person name="Ribeiro J.M."/>
            <person name="Arntzen J.W."/>
            <person name="van den Thillart G.E."/>
            <person name="Boetzer M."/>
            <person name="Pirovano W."/>
            <person name="Dirks R.P."/>
            <person name="Spaink H.P."/>
            <person name="Duboule D."/>
            <person name="McGlinn E."/>
            <person name="Kini R.M."/>
            <person name="Richardson M.K."/>
        </authorList>
    </citation>
    <scope>NUCLEOTIDE SEQUENCE</scope>
    <source>
        <tissue evidence="3">Blood</tissue>
    </source>
</reference>
<evidence type="ECO:0000313" key="4">
    <source>
        <dbReference type="Proteomes" id="UP000018936"/>
    </source>
</evidence>
<evidence type="ECO:0000259" key="2">
    <source>
        <dbReference type="Pfam" id="PF01471"/>
    </source>
</evidence>
<gene>
    <name evidence="3" type="ORF">L345_09765</name>
</gene>
<keyword evidence="1" id="KW-0378">Hydrolase</keyword>
<dbReference type="Pfam" id="PF01471">
    <property type="entry name" value="PG_binding_1"/>
    <property type="match status" value="1"/>
</dbReference>
<sequence>MVGTAWLQQYGYLPPGNLRTHTQRSPQSVSAAIAAMQRFYGLRVTGTADVDTLKRSPTLPTRLAVSRRSDETSLDDVTGEWGKNRPVVVC</sequence>
<dbReference type="GO" id="GO:0008237">
    <property type="term" value="F:metallopeptidase activity"/>
    <property type="evidence" value="ECO:0007669"/>
    <property type="project" value="UniProtKB-KW"/>
</dbReference>
<keyword evidence="1" id="KW-0645">Protease</keyword>
<dbReference type="Proteomes" id="UP000018936">
    <property type="component" value="Unassembled WGS sequence"/>
</dbReference>
<keyword evidence="1" id="KW-0482">Metalloprotease</keyword>
<dbReference type="EMBL" id="AZIM01002243">
    <property type="protein sequence ID" value="ETE64469.1"/>
    <property type="molecule type" value="Genomic_DNA"/>
</dbReference>
<dbReference type="Gene3D" id="1.10.101.10">
    <property type="entry name" value="PGBD-like superfamily/PGBD"/>
    <property type="match status" value="1"/>
</dbReference>
<accession>V8NQE3</accession>
<feature type="domain" description="Peptidoglycan binding-like" evidence="2">
    <location>
        <begin position="6"/>
        <end position="54"/>
    </location>
</feature>